<keyword evidence="7 10" id="KW-0119">Carbohydrate metabolism</keyword>
<name>A0A0E3ZBD4_9FUSO</name>
<dbReference type="PANTHER" id="PTHR32438">
    <property type="entry name" value="4-ALPHA-GLUCANOTRANSFERASE DPE1, CHLOROPLASTIC/AMYLOPLASTIC"/>
    <property type="match status" value="1"/>
</dbReference>
<organism evidence="12 13">
    <name type="scientific">Sneathia vaginalis</name>
    <dbReference type="NCBI Taxonomy" id="187101"/>
    <lineage>
        <taxon>Bacteria</taxon>
        <taxon>Fusobacteriati</taxon>
        <taxon>Fusobacteriota</taxon>
        <taxon>Fusobacteriia</taxon>
        <taxon>Fusobacteriales</taxon>
        <taxon>Leptotrichiaceae</taxon>
        <taxon>Sneathia</taxon>
    </lineage>
</organism>
<dbReference type="KEGG" id="sns:VC03_04835"/>
<evidence type="ECO:0000256" key="3">
    <source>
        <dbReference type="ARBA" id="ARBA00012560"/>
    </source>
</evidence>
<evidence type="ECO:0000256" key="8">
    <source>
        <dbReference type="ARBA" id="ARBA00031423"/>
    </source>
</evidence>
<dbReference type="GO" id="GO:0004134">
    <property type="term" value="F:4-alpha-glucanotransferase activity"/>
    <property type="evidence" value="ECO:0007669"/>
    <property type="project" value="UniProtKB-EC"/>
</dbReference>
<sequence>MQPISLPSEYGIGTLGKKCFEFIDFLHEAKQKLWQIFPLGPTGFGDSPYQCFSAFAGNPYLIDLEKLVENGLLTYDDIQPMRTNDLVIDYGKLYNVKNPILMKAYDKKEILEKEFDKFKQENAEWLDNYALFIAVKNYFNGASWDIWPDNELRLAHKRAKDKYAKKLEKEVDVQKFIQFLFFKQWNDVKKYANSKGIEIIGDIPIFVSFDSADAWSNPEIFLFDKDRKPVCVAGVPPDYFSATGQLWGNPLYDWKKLKRTGYKWWKDRIKANLKLCDIIRIDHFRGFRAYWQIPYGEETAINGKWVEGPGIDLFKSIEEEYPNLKIIAEDLGNLEEEDIKLVEETGYPGMKILQFAFDDDPDNVYLPHNYTTTNCVVYTGTHDNDTTQGWYNSLNEYERGLVRDYTDSASDDGMCWRLIRLAHRSVAKYSIIPIQDYLCYGSDTRMNVPGVGSGNWQFKLREGVLTHELAGAIGHITEIYGR</sequence>
<keyword evidence="6 10" id="KW-0808">Transferase</keyword>
<dbReference type="Proteomes" id="UP000033103">
    <property type="component" value="Chromosome"/>
</dbReference>
<evidence type="ECO:0000256" key="1">
    <source>
        <dbReference type="ARBA" id="ARBA00000439"/>
    </source>
</evidence>
<reference evidence="12 13" key="1">
    <citation type="journal article" date="2012" name="BMC Genomics">
        <title>Genomic sequence analysis and characterization of Sneathia amnii sp. nov.</title>
        <authorList>
            <consortium name="Vaginal Microbiome Consortium (additional members)"/>
            <person name="Harwich M.D.Jr."/>
            <person name="Serrano M.G."/>
            <person name="Fettweis J.M."/>
            <person name="Alves J.M."/>
            <person name="Reimers M.A."/>
            <person name="Buck G.A."/>
            <person name="Jefferson K.K."/>
        </authorList>
    </citation>
    <scope>NUCLEOTIDE SEQUENCE [LARGE SCALE GENOMIC DNA]</scope>
    <source>
        <strain evidence="12 13">SN35</strain>
    </source>
</reference>
<protein>
    <recommendedName>
        <fullName evidence="4 10">4-alpha-glucanotransferase</fullName>
        <ecNumber evidence="3 10">2.4.1.25</ecNumber>
    </recommendedName>
    <alternativeName>
        <fullName evidence="8 10">Amylomaltase</fullName>
    </alternativeName>
    <alternativeName>
        <fullName evidence="9 10">Disproportionating enzyme</fullName>
    </alternativeName>
</protein>
<dbReference type="PATRIC" id="fig|1069640.6.peg.959"/>
<dbReference type="NCBIfam" id="NF011080">
    <property type="entry name" value="PRK14508.1-3"/>
    <property type="match status" value="1"/>
</dbReference>
<dbReference type="InterPro" id="IPR017853">
    <property type="entry name" value="GH"/>
</dbReference>
<comment type="similarity">
    <text evidence="2 10">Belongs to the disproportionating enzyme family.</text>
</comment>
<keyword evidence="11" id="KW-0175">Coiled coil</keyword>
<gene>
    <name evidence="12" type="ORF">VC03_04835</name>
</gene>
<dbReference type="SUPFAM" id="SSF51445">
    <property type="entry name" value="(Trans)glycosidases"/>
    <property type="match status" value="1"/>
</dbReference>
<comment type="catalytic activity">
    <reaction evidence="1 10">
        <text>Transfers a segment of a (1-&gt;4)-alpha-D-glucan to a new position in an acceptor, which may be glucose or a (1-&gt;4)-alpha-D-glucan.</text>
        <dbReference type="EC" id="2.4.1.25"/>
    </reaction>
</comment>
<dbReference type="STRING" id="187101.VC03_04835"/>
<dbReference type="EMBL" id="CP011280">
    <property type="protein sequence ID" value="AKC96161.1"/>
    <property type="molecule type" value="Genomic_DNA"/>
</dbReference>
<evidence type="ECO:0000256" key="2">
    <source>
        <dbReference type="ARBA" id="ARBA00005684"/>
    </source>
</evidence>
<evidence type="ECO:0000256" key="9">
    <source>
        <dbReference type="ARBA" id="ARBA00031501"/>
    </source>
</evidence>
<evidence type="ECO:0000256" key="6">
    <source>
        <dbReference type="ARBA" id="ARBA00022679"/>
    </source>
</evidence>
<keyword evidence="13" id="KW-1185">Reference proteome</keyword>
<dbReference type="AlphaFoldDB" id="A0A0E3ZBD4"/>
<evidence type="ECO:0000256" key="5">
    <source>
        <dbReference type="ARBA" id="ARBA00022676"/>
    </source>
</evidence>
<evidence type="ECO:0000256" key="11">
    <source>
        <dbReference type="SAM" id="Coils"/>
    </source>
</evidence>
<evidence type="ECO:0000313" key="13">
    <source>
        <dbReference type="Proteomes" id="UP000033103"/>
    </source>
</evidence>
<dbReference type="PANTHER" id="PTHR32438:SF5">
    <property type="entry name" value="4-ALPHA-GLUCANOTRANSFERASE DPE1, CHLOROPLASTIC_AMYLOPLASTIC"/>
    <property type="match status" value="1"/>
</dbReference>
<evidence type="ECO:0000256" key="7">
    <source>
        <dbReference type="ARBA" id="ARBA00023277"/>
    </source>
</evidence>
<dbReference type="NCBIfam" id="TIGR00217">
    <property type="entry name" value="malQ"/>
    <property type="match status" value="1"/>
</dbReference>
<dbReference type="Pfam" id="PF02446">
    <property type="entry name" value="Glyco_hydro_77"/>
    <property type="match status" value="1"/>
</dbReference>
<proteinExistence type="inferred from homology"/>
<dbReference type="GO" id="GO:0005975">
    <property type="term" value="P:carbohydrate metabolic process"/>
    <property type="evidence" value="ECO:0007669"/>
    <property type="project" value="InterPro"/>
</dbReference>
<evidence type="ECO:0000256" key="4">
    <source>
        <dbReference type="ARBA" id="ARBA00020295"/>
    </source>
</evidence>
<keyword evidence="5 10" id="KW-0328">Glycosyltransferase</keyword>
<accession>A0A0E3ZBD4</accession>
<dbReference type="EC" id="2.4.1.25" evidence="3 10"/>
<feature type="coiled-coil region" evidence="11">
    <location>
        <begin position="101"/>
        <end position="128"/>
    </location>
</feature>
<dbReference type="HOGENOM" id="CLU_014132_1_0_0"/>
<evidence type="ECO:0000256" key="10">
    <source>
        <dbReference type="RuleBase" id="RU361207"/>
    </source>
</evidence>
<dbReference type="Gene3D" id="3.20.20.80">
    <property type="entry name" value="Glycosidases"/>
    <property type="match status" value="1"/>
</dbReference>
<dbReference type="InterPro" id="IPR003385">
    <property type="entry name" value="Glyco_hydro_77"/>
</dbReference>
<evidence type="ECO:0000313" key="12">
    <source>
        <dbReference type="EMBL" id="AKC96161.1"/>
    </source>
</evidence>